<keyword evidence="2" id="KW-1185">Reference proteome</keyword>
<dbReference type="AlphaFoldDB" id="A0A6M0RYV3"/>
<sequence length="168" mass="18528">MSISTSSWSERPIEQARLLNPAFLATLLWSCASGYSSVDDQGIPYALSFVALPVILHKPTRESLPNTSRTSLAAWLTQNPQVQIRFAERAASLVPLVKQSILFGADGRLLEVTPLRILNAAKPSAMNRFLRESSEEVKVCMKKAKFVGKWFASSGNYTTVMALWGVEP</sequence>
<comment type="caution">
    <text evidence="1">The sequence shown here is derived from an EMBL/GenBank/DDBJ whole genome shotgun (WGS) entry which is preliminary data.</text>
</comment>
<dbReference type="Proteomes" id="UP000481033">
    <property type="component" value="Unassembled WGS sequence"/>
</dbReference>
<accession>A0A6M0RYV3</accession>
<gene>
    <name evidence="1" type="ORF">DXZ20_36595</name>
</gene>
<protein>
    <submittedName>
        <fullName evidence="1">Uncharacterized protein</fullName>
    </submittedName>
</protein>
<organism evidence="1 2">
    <name type="scientific">Adonisia turfae CCMR0081</name>
    <dbReference type="NCBI Taxonomy" id="2292702"/>
    <lineage>
        <taxon>Bacteria</taxon>
        <taxon>Bacillati</taxon>
        <taxon>Cyanobacteriota</taxon>
        <taxon>Adonisia</taxon>
        <taxon>Adonisia turfae</taxon>
    </lineage>
</organism>
<evidence type="ECO:0000313" key="1">
    <source>
        <dbReference type="EMBL" id="NEZ61063.1"/>
    </source>
</evidence>
<dbReference type="EMBL" id="QXHD01000004">
    <property type="protein sequence ID" value="NEZ61063.1"/>
    <property type="molecule type" value="Genomic_DNA"/>
</dbReference>
<dbReference type="RefSeq" id="WP_163703318.1">
    <property type="nucleotide sequence ID" value="NZ_QXHD01000004.1"/>
</dbReference>
<name>A0A6M0RYV3_9CYAN</name>
<dbReference type="Pfam" id="PF20131">
    <property type="entry name" value="MC3"/>
    <property type="match status" value="1"/>
</dbReference>
<dbReference type="InterPro" id="IPR045390">
    <property type="entry name" value="ABC-3C_MC3"/>
</dbReference>
<evidence type="ECO:0000313" key="2">
    <source>
        <dbReference type="Proteomes" id="UP000481033"/>
    </source>
</evidence>
<reference evidence="1 2" key="1">
    <citation type="journal article" date="2020" name="Microb. Ecol.">
        <title>Ecogenomics of the Marine Benthic Filamentous Cyanobacterium Adonisia.</title>
        <authorList>
            <person name="Walter J.M."/>
            <person name="Coutinho F.H."/>
            <person name="Leomil L."/>
            <person name="Hargreaves P.I."/>
            <person name="Campeao M.E."/>
            <person name="Vieira V.V."/>
            <person name="Silva B.S."/>
            <person name="Fistarol G.O."/>
            <person name="Salomon P.S."/>
            <person name="Sawabe T."/>
            <person name="Mino S."/>
            <person name="Hosokawa M."/>
            <person name="Miyashita H."/>
            <person name="Maruyama F."/>
            <person name="van Verk M.C."/>
            <person name="Dutilh B.E."/>
            <person name="Thompson C.C."/>
            <person name="Thompson F.L."/>
        </authorList>
    </citation>
    <scope>NUCLEOTIDE SEQUENCE [LARGE SCALE GENOMIC DNA]</scope>
    <source>
        <strain evidence="1 2">CCMR0081</strain>
    </source>
</reference>
<proteinExistence type="predicted"/>